<feature type="domain" description="Nudix hydrolase" evidence="5">
    <location>
        <begin position="2"/>
        <end position="132"/>
    </location>
</feature>
<dbReference type="EMBL" id="CP022315">
    <property type="protein sequence ID" value="ASK61525.1"/>
    <property type="molecule type" value="Genomic_DNA"/>
</dbReference>
<name>A0A220U0L7_9BACI</name>
<dbReference type="PANTHER" id="PTHR43046">
    <property type="entry name" value="GDP-MANNOSE MANNOSYL HYDROLASE"/>
    <property type="match status" value="1"/>
</dbReference>
<reference evidence="6 7" key="1">
    <citation type="submission" date="2017-07" db="EMBL/GenBank/DDBJ databases">
        <title>Virgibacillus sp. LM2416.</title>
        <authorList>
            <person name="Tak E.J."/>
            <person name="Bae J.-W."/>
        </authorList>
    </citation>
    <scope>NUCLEOTIDE SEQUENCE [LARGE SCALE GENOMIC DNA]</scope>
    <source>
        <strain evidence="6 7">LM2416</strain>
    </source>
</reference>
<dbReference type="KEGG" id="vil:CFK37_04720"/>
<dbReference type="InterPro" id="IPR000086">
    <property type="entry name" value="NUDIX_hydrolase_dom"/>
</dbReference>
<dbReference type="InterPro" id="IPR015797">
    <property type="entry name" value="NUDIX_hydrolase-like_dom_sf"/>
</dbReference>
<dbReference type="RefSeq" id="WP_089060802.1">
    <property type="nucleotide sequence ID" value="NZ_CP022315.1"/>
</dbReference>
<dbReference type="Proteomes" id="UP000198312">
    <property type="component" value="Chromosome"/>
</dbReference>
<keyword evidence="7" id="KW-1185">Reference proteome</keyword>
<sequence>MKRVDVAYSLIYDEIKSKVLVVKNNKNNNWSLPGGGVEEGETLAAAAVREAKEETGLTVEVGEIVSVNEAFMEKDDHHALFITFMATVVGGELAIQDTDDQVGISEVKWIDLDSASELLPYHENGLRVLLESSIPYSFQGVYN</sequence>
<dbReference type="Gene3D" id="3.90.79.10">
    <property type="entry name" value="Nucleoside Triphosphate Pyrophosphohydrolase"/>
    <property type="match status" value="1"/>
</dbReference>
<dbReference type="OrthoDB" id="9008185at2"/>
<dbReference type="InterPro" id="IPR020476">
    <property type="entry name" value="Nudix_hydrolase"/>
</dbReference>
<evidence type="ECO:0000256" key="2">
    <source>
        <dbReference type="ARBA" id="ARBA00022801"/>
    </source>
</evidence>
<gene>
    <name evidence="6" type="ORF">CFK37_04720</name>
</gene>
<comment type="similarity">
    <text evidence="4">Belongs to the Nudix hydrolase family.</text>
</comment>
<evidence type="ECO:0000256" key="3">
    <source>
        <dbReference type="ARBA" id="ARBA00022842"/>
    </source>
</evidence>
<keyword evidence="3" id="KW-0460">Magnesium</keyword>
<dbReference type="PROSITE" id="PS00893">
    <property type="entry name" value="NUDIX_BOX"/>
    <property type="match status" value="1"/>
</dbReference>
<organism evidence="6 7">
    <name type="scientific">Virgibacillus phasianinus</name>
    <dbReference type="NCBI Taxonomy" id="2017483"/>
    <lineage>
        <taxon>Bacteria</taxon>
        <taxon>Bacillati</taxon>
        <taxon>Bacillota</taxon>
        <taxon>Bacilli</taxon>
        <taxon>Bacillales</taxon>
        <taxon>Bacillaceae</taxon>
        <taxon>Virgibacillus</taxon>
    </lineage>
</organism>
<dbReference type="PRINTS" id="PR00502">
    <property type="entry name" value="NUDIXFAMILY"/>
</dbReference>
<dbReference type="SUPFAM" id="SSF55811">
    <property type="entry name" value="Nudix"/>
    <property type="match status" value="1"/>
</dbReference>
<accession>A0A220U0L7</accession>
<dbReference type="AlphaFoldDB" id="A0A220U0L7"/>
<evidence type="ECO:0000256" key="1">
    <source>
        <dbReference type="ARBA" id="ARBA00001946"/>
    </source>
</evidence>
<protein>
    <submittedName>
        <fullName evidence="6">DNA mismatch repair protein MutT</fullName>
    </submittedName>
</protein>
<evidence type="ECO:0000259" key="5">
    <source>
        <dbReference type="PROSITE" id="PS51462"/>
    </source>
</evidence>
<dbReference type="Pfam" id="PF00293">
    <property type="entry name" value="NUDIX"/>
    <property type="match status" value="1"/>
</dbReference>
<dbReference type="PANTHER" id="PTHR43046:SF12">
    <property type="entry name" value="GDP-MANNOSE MANNOSYL HYDROLASE"/>
    <property type="match status" value="1"/>
</dbReference>
<dbReference type="InterPro" id="IPR020084">
    <property type="entry name" value="NUDIX_hydrolase_CS"/>
</dbReference>
<comment type="cofactor">
    <cofactor evidence="1">
        <name>Mg(2+)</name>
        <dbReference type="ChEBI" id="CHEBI:18420"/>
    </cofactor>
</comment>
<proteinExistence type="inferred from homology"/>
<dbReference type="PROSITE" id="PS51462">
    <property type="entry name" value="NUDIX"/>
    <property type="match status" value="1"/>
</dbReference>
<evidence type="ECO:0000313" key="7">
    <source>
        <dbReference type="Proteomes" id="UP000198312"/>
    </source>
</evidence>
<evidence type="ECO:0000256" key="4">
    <source>
        <dbReference type="RuleBase" id="RU003476"/>
    </source>
</evidence>
<evidence type="ECO:0000313" key="6">
    <source>
        <dbReference type="EMBL" id="ASK61525.1"/>
    </source>
</evidence>
<dbReference type="GO" id="GO:0016787">
    <property type="term" value="F:hydrolase activity"/>
    <property type="evidence" value="ECO:0007669"/>
    <property type="project" value="UniProtKB-KW"/>
</dbReference>
<keyword evidence="2 4" id="KW-0378">Hydrolase</keyword>